<reference evidence="2" key="1">
    <citation type="submission" date="2015-07" db="EMBL/GenBank/DDBJ databases">
        <authorList>
            <person name="Ju K.-S."/>
            <person name="Doroghazi J.R."/>
            <person name="Metcalf W.W."/>
        </authorList>
    </citation>
    <scope>NUCLEOTIDE SEQUENCE [LARGE SCALE GENOMIC DNA]</scope>
    <source>
        <strain evidence="2">NRRL ISP-5002</strain>
    </source>
</reference>
<name>A0A0N0GY85_9ACTN</name>
<organism evidence="1 2">
    <name type="scientific">Streptomyces chattanoogensis</name>
    <dbReference type="NCBI Taxonomy" id="66876"/>
    <lineage>
        <taxon>Bacteria</taxon>
        <taxon>Bacillati</taxon>
        <taxon>Actinomycetota</taxon>
        <taxon>Actinomycetes</taxon>
        <taxon>Kitasatosporales</taxon>
        <taxon>Streptomycetaceae</taxon>
        <taxon>Streptomyces</taxon>
    </lineage>
</organism>
<evidence type="ECO:0000313" key="2">
    <source>
        <dbReference type="Proteomes" id="UP000037982"/>
    </source>
</evidence>
<evidence type="ECO:0000313" key="1">
    <source>
        <dbReference type="EMBL" id="KPC61340.1"/>
    </source>
</evidence>
<dbReference type="Proteomes" id="UP000037982">
    <property type="component" value="Unassembled WGS sequence"/>
</dbReference>
<accession>A0A0N0GY85</accession>
<keyword evidence="2" id="KW-1185">Reference proteome</keyword>
<proteinExistence type="predicted"/>
<protein>
    <submittedName>
        <fullName evidence="1">Uncharacterized protein</fullName>
    </submittedName>
</protein>
<comment type="caution">
    <text evidence="1">The sequence shown here is derived from an EMBL/GenBank/DDBJ whole genome shotgun (WGS) entry which is preliminary data.</text>
</comment>
<sequence>MAEGDVVDVEEDFVLALFVPHLVAGIAGVGKDGANGTLGPCMAVAVPVAGTVMSGGAGDAVMGQALGDGVQALATQVVGEDADDYECGVGIRFEAAEVFAVGGLRGIGVPTREGEAVPVGRSAAEVAAFDPGLGGHGGADADLDAVAFALAHAAEDGHDQVVGFVVGVDGPADLGDPQRHAEVDEEGEGITELVAVEGALRFADDDGIEAAVGVAKGFEEGGRLRAAFPGEGTGVTGVEVLGDDCAPGGFDEGSGAGELPVAGGLGVLEVLGGAASGEGESGHGRLFGDHGAGTADDDDPWYLLLEEEGQLSAVPAG</sequence>
<dbReference type="AlphaFoldDB" id="A0A0N0GY85"/>
<dbReference type="PATRIC" id="fig|66876.3.peg.5493"/>
<dbReference type="EMBL" id="LGKG01000149">
    <property type="protein sequence ID" value="KPC61340.1"/>
    <property type="molecule type" value="Genomic_DNA"/>
</dbReference>
<gene>
    <name evidence="1" type="ORF">ADL29_25065</name>
</gene>